<feature type="compositionally biased region" description="Basic and acidic residues" evidence="1">
    <location>
        <begin position="498"/>
        <end position="518"/>
    </location>
</feature>
<feature type="compositionally biased region" description="Basic residues" evidence="1">
    <location>
        <begin position="461"/>
        <end position="473"/>
    </location>
</feature>
<evidence type="ECO:0000313" key="2">
    <source>
        <dbReference type="EMBL" id="KAJ7784322.1"/>
    </source>
</evidence>
<protein>
    <submittedName>
        <fullName evidence="2">Uncharacterized protein</fullName>
    </submittedName>
</protein>
<gene>
    <name evidence="2" type="ORF">B0H16DRAFT_1681752</name>
</gene>
<dbReference type="EMBL" id="JARKIB010000002">
    <property type="protein sequence ID" value="KAJ7784322.1"/>
    <property type="molecule type" value="Genomic_DNA"/>
</dbReference>
<comment type="caution">
    <text evidence="2">The sequence shown here is derived from an EMBL/GenBank/DDBJ whole genome shotgun (WGS) entry which is preliminary data.</text>
</comment>
<reference evidence="2" key="1">
    <citation type="submission" date="2023-03" db="EMBL/GenBank/DDBJ databases">
        <title>Massive genome expansion in bonnet fungi (Mycena s.s.) driven by repeated elements and novel gene families across ecological guilds.</title>
        <authorList>
            <consortium name="Lawrence Berkeley National Laboratory"/>
            <person name="Harder C.B."/>
            <person name="Miyauchi S."/>
            <person name="Viragh M."/>
            <person name="Kuo A."/>
            <person name="Thoen E."/>
            <person name="Andreopoulos B."/>
            <person name="Lu D."/>
            <person name="Skrede I."/>
            <person name="Drula E."/>
            <person name="Henrissat B."/>
            <person name="Morin E."/>
            <person name="Kohler A."/>
            <person name="Barry K."/>
            <person name="LaButti K."/>
            <person name="Morin E."/>
            <person name="Salamov A."/>
            <person name="Lipzen A."/>
            <person name="Mereny Z."/>
            <person name="Hegedus B."/>
            <person name="Baldrian P."/>
            <person name="Stursova M."/>
            <person name="Weitz H."/>
            <person name="Taylor A."/>
            <person name="Grigoriev I.V."/>
            <person name="Nagy L.G."/>
            <person name="Martin F."/>
            <person name="Kauserud H."/>
        </authorList>
    </citation>
    <scope>NUCLEOTIDE SEQUENCE</scope>
    <source>
        <strain evidence="2">CBHHK182m</strain>
    </source>
</reference>
<proteinExistence type="predicted"/>
<dbReference type="AlphaFoldDB" id="A0AAD7KGP6"/>
<name>A0AAD7KGP6_9AGAR</name>
<organism evidence="2 3">
    <name type="scientific">Mycena metata</name>
    <dbReference type="NCBI Taxonomy" id="1033252"/>
    <lineage>
        <taxon>Eukaryota</taxon>
        <taxon>Fungi</taxon>
        <taxon>Dikarya</taxon>
        <taxon>Basidiomycota</taxon>
        <taxon>Agaricomycotina</taxon>
        <taxon>Agaricomycetes</taxon>
        <taxon>Agaricomycetidae</taxon>
        <taxon>Agaricales</taxon>
        <taxon>Marasmiineae</taxon>
        <taxon>Mycenaceae</taxon>
        <taxon>Mycena</taxon>
    </lineage>
</organism>
<evidence type="ECO:0000256" key="1">
    <source>
        <dbReference type="SAM" id="MobiDB-lite"/>
    </source>
</evidence>
<feature type="compositionally biased region" description="Basic and acidic residues" evidence="1">
    <location>
        <begin position="921"/>
        <end position="930"/>
    </location>
</feature>
<feature type="compositionally biased region" description="Pro residues" evidence="1">
    <location>
        <begin position="557"/>
        <end position="571"/>
    </location>
</feature>
<feature type="compositionally biased region" description="Acidic residues" evidence="1">
    <location>
        <begin position="479"/>
        <end position="490"/>
    </location>
</feature>
<dbReference type="Proteomes" id="UP001215598">
    <property type="component" value="Unassembled WGS sequence"/>
</dbReference>
<accession>A0AAD7KGP6</accession>
<evidence type="ECO:0000313" key="3">
    <source>
        <dbReference type="Proteomes" id="UP001215598"/>
    </source>
</evidence>
<feature type="region of interest" description="Disordered" evidence="1">
    <location>
        <begin position="852"/>
        <end position="951"/>
    </location>
</feature>
<feature type="compositionally biased region" description="Basic and acidic residues" evidence="1">
    <location>
        <begin position="534"/>
        <end position="543"/>
    </location>
</feature>
<feature type="region of interest" description="Disordered" evidence="1">
    <location>
        <begin position="454"/>
        <end position="575"/>
    </location>
</feature>
<keyword evidence="3" id="KW-1185">Reference proteome</keyword>
<sequence>MTSSTSSWPAIDSSVEQSDRDTVCVGKAVYLDFEGLFDNLRQTIMSDSKPLPSIEDLVIVYPSLEGLYLAYHGLFAAVVQAGRAYRHYLCVRDDRDTKPAFLVCQTEDAKVYESMKSVQDCWKEIPRHLESDVQRRVKSLAPILPCGNWVESVVLPWLTVAGTQREVLQSLHASIPRVAPVAEENITNLSNLYADLTRRLYEAAQDRPGPLPTFILLQSVIHRFSDYQFEIAGGTGPRDAHGYPRGDGMKERRRQRVSGVQAAVTTSVGAGFGSHSRSLKLGGLSTASKAVGLGAVNLSAFTKFLPALPPTKLSTQNSKSRAASMAKRKAIQLEEPLDDPSERIRLLEKQLQEKEHIIAKLRKTKAKAKLIPKPEGQAGRSEEGGGYNLQVAMGLEDDNTRYLRLNRIVKRYVHDKLAVCKTLSDQERGQVAQLVVMTSSNKTAVQVSFAVSEDEEEVPAKKKSRTFPKKKPHPVILSDAEESEGTDDLGELIASSGKSKDLKKTKPADVESNKENKPALKSKKRKAGEDVEDVISKKLKLDAPESNPKQTAKPKPKPTIPKSPPTPPPSKIKPTVLSWEDLPRRCPAAECPDKLPTEPIPVILSLFNKRHTLKTNNGPNAKGVHLIHLEICILVTREKRRNALTRLGATRNWPIEFDYDHTSDEIFALKPQIEELITNSQKLDASVFWEDFLLAINYDLANFCSSKTKVEFAAARGLRRCGYFGPQGEFVITSCLLRMVEELKLEDNDLDQTLFTTLHHVITTGKSSEQLEYNDEELATSNYLTLDDFTHYVLLPFVTSALILQDLPHIDTLQDALFEKKASAEFGEFFSPEDDVDEDVHKIHHQNVKAIRGLQSMQESPPSPPPSSAPPRYRKTGTAKREPSLKCSIFRANMKANRFQPTSKKAAAPPRPKAKPKTKKKDSSHEDKKTIVPSKYPTRSQAKLMAVGVPL</sequence>